<dbReference type="SUPFAM" id="SSF46689">
    <property type="entry name" value="Homeodomain-like"/>
    <property type="match status" value="1"/>
</dbReference>
<dbReference type="Proteomes" id="UP000620559">
    <property type="component" value="Unassembled WGS sequence"/>
</dbReference>
<name>A0A8J7F9R0_9CYAN</name>
<dbReference type="RefSeq" id="WP_193921832.1">
    <property type="nucleotide sequence ID" value="NZ_JADEWL010000054.1"/>
</dbReference>
<keyword evidence="2" id="KW-1185">Reference proteome</keyword>
<dbReference type="PANTHER" id="PTHR34849:SF1">
    <property type="entry name" value="SLR0770 PROTEIN"/>
    <property type="match status" value="1"/>
</dbReference>
<dbReference type="PANTHER" id="PTHR34849">
    <property type="entry name" value="SSL5025 PROTEIN"/>
    <property type="match status" value="1"/>
</dbReference>
<accession>A0A8J7F9R0</accession>
<dbReference type="AlphaFoldDB" id="A0A8J7F9R0"/>
<dbReference type="InterPro" id="IPR036388">
    <property type="entry name" value="WH-like_DNA-bd_sf"/>
</dbReference>
<evidence type="ECO:0000313" key="2">
    <source>
        <dbReference type="Proteomes" id="UP000620559"/>
    </source>
</evidence>
<dbReference type="InterPro" id="IPR007367">
    <property type="entry name" value="DUF433"/>
</dbReference>
<dbReference type="InterPro" id="IPR009057">
    <property type="entry name" value="Homeodomain-like_sf"/>
</dbReference>
<gene>
    <name evidence="1" type="ORF">IQ247_16500</name>
</gene>
<proteinExistence type="predicted"/>
<organism evidence="1 2">
    <name type="scientific">Plectonema cf. radiosum LEGE 06105</name>
    <dbReference type="NCBI Taxonomy" id="945769"/>
    <lineage>
        <taxon>Bacteria</taxon>
        <taxon>Bacillati</taxon>
        <taxon>Cyanobacteriota</taxon>
        <taxon>Cyanophyceae</taxon>
        <taxon>Oscillatoriophycideae</taxon>
        <taxon>Oscillatoriales</taxon>
        <taxon>Microcoleaceae</taxon>
        <taxon>Plectonema</taxon>
    </lineage>
</organism>
<dbReference type="Pfam" id="PF04255">
    <property type="entry name" value="DUF433"/>
    <property type="match status" value="1"/>
</dbReference>
<sequence length="104" mass="12179">MTQATNTGYKYIEVDENNVPFIIGTRMKVVEIITSVYAYGWNAEELHFQYPYLTMSQIHSALAYYWDNQEDINADMQRRLENVENLRQSHGESAIAKRLRTQGQ</sequence>
<dbReference type="Gene3D" id="1.10.10.10">
    <property type="entry name" value="Winged helix-like DNA-binding domain superfamily/Winged helix DNA-binding domain"/>
    <property type="match status" value="1"/>
</dbReference>
<dbReference type="EMBL" id="JADEWL010000054">
    <property type="protein sequence ID" value="MBE9214249.1"/>
    <property type="molecule type" value="Genomic_DNA"/>
</dbReference>
<comment type="caution">
    <text evidence="1">The sequence shown here is derived from an EMBL/GenBank/DDBJ whole genome shotgun (WGS) entry which is preliminary data.</text>
</comment>
<protein>
    <submittedName>
        <fullName evidence="1">DUF433 domain-containing protein</fullName>
    </submittedName>
</protein>
<evidence type="ECO:0000313" key="1">
    <source>
        <dbReference type="EMBL" id="MBE9214249.1"/>
    </source>
</evidence>
<reference evidence="1" key="1">
    <citation type="submission" date="2020-10" db="EMBL/GenBank/DDBJ databases">
        <authorList>
            <person name="Castelo-Branco R."/>
            <person name="Eusebio N."/>
            <person name="Adriana R."/>
            <person name="Vieira A."/>
            <person name="Brugerolle De Fraissinette N."/>
            <person name="Rezende De Castro R."/>
            <person name="Schneider M.P."/>
            <person name="Vasconcelos V."/>
            <person name="Leao P.N."/>
        </authorList>
    </citation>
    <scope>NUCLEOTIDE SEQUENCE</scope>
    <source>
        <strain evidence="1">LEGE 06105</strain>
    </source>
</reference>